<gene>
    <name evidence="2" type="ORF">SAMN02745121_06683</name>
</gene>
<name>A0A1I2FKL5_9BACT</name>
<protein>
    <submittedName>
        <fullName evidence="2">Sigma E regulatory protein, MucB/RseB</fullName>
    </submittedName>
</protein>
<feature type="signal peptide" evidence="1">
    <location>
        <begin position="1"/>
        <end position="27"/>
    </location>
</feature>
<keyword evidence="3" id="KW-1185">Reference proteome</keyword>
<reference evidence="3" key="1">
    <citation type="submission" date="2016-10" db="EMBL/GenBank/DDBJ databases">
        <authorList>
            <person name="Varghese N."/>
            <person name="Submissions S."/>
        </authorList>
    </citation>
    <scope>NUCLEOTIDE SEQUENCE [LARGE SCALE GENOMIC DNA]</scope>
    <source>
        <strain evidence="3">ATCC 25963</strain>
    </source>
</reference>
<dbReference type="EMBL" id="FOMX01000027">
    <property type="protein sequence ID" value="SFF05573.1"/>
    <property type="molecule type" value="Genomic_DNA"/>
</dbReference>
<feature type="chain" id="PRO_5011698688" evidence="1">
    <location>
        <begin position="28"/>
        <end position="265"/>
    </location>
</feature>
<dbReference type="OrthoDB" id="5456309at2"/>
<dbReference type="Proteomes" id="UP000199400">
    <property type="component" value="Unassembled WGS sequence"/>
</dbReference>
<dbReference type="AlphaFoldDB" id="A0A1I2FKL5"/>
<evidence type="ECO:0000313" key="2">
    <source>
        <dbReference type="EMBL" id="SFF05573.1"/>
    </source>
</evidence>
<sequence length="265" mass="29883">MQKLHPMKWLTRHVPSLIAAVTVVAGAALVARAEEPAAVAGVEADAAKIRQLVFDMEKAFEQVHDYTTTMYKQERVKGRLMPREEIQVKFRKPLGLYLKWTGEVNQTREVIYVKGWNDDKIRAHKGSFPDMTVNLKPDSSMAMQGNRHMVTEAHFGHAIGVIARDARLSESRPQDGVRYLDLGEKVVYGARSRCIEARTPAGGVFSVYYAARAKVCFDVKSKMPTRIQVWDADGDLLEDYGFQDTKLNVGLSDLDFDPENAEYNF</sequence>
<dbReference type="InterPro" id="IPR011465">
    <property type="entry name" value="DUF1571"/>
</dbReference>
<keyword evidence="1" id="KW-0732">Signal</keyword>
<proteinExistence type="predicted"/>
<organism evidence="2 3">
    <name type="scientific">Nannocystis exedens</name>
    <dbReference type="NCBI Taxonomy" id="54"/>
    <lineage>
        <taxon>Bacteria</taxon>
        <taxon>Pseudomonadati</taxon>
        <taxon>Myxococcota</taxon>
        <taxon>Polyangia</taxon>
        <taxon>Nannocystales</taxon>
        <taxon>Nannocystaceae</taxon>
        <taxon>Nannocystis</taxon>
    </lineage>
</organism>
<accession>A0A1I2FKL5</accession>
<evidence type="ECO:0000256" key="1">
    <source>
        <dbReference type="SAM" id="SignalP"/>
    </source>
</evidence>
<evidence type="ECO:0000313" key="3">
    <source>
        <dbReference type="Proteomes" id="UP000199400"/>
    </source>
</evidence>
<dbReference type="Pfam" id="PF07608">
    <property type="entry name" value="DUF1571"/>
    <property type="match status" value="1"/>
</dbReference>